<name>A0A8S5NRG6_9CAUD</name>
<proteinExistence type="predicted"/>
<accession>A0A8S5NRG6</accession>
<sequence length="104" mass="12006">METVLIDYRTTTNPAVEHIAAMLMAHDYRVSVYNVDDDPDGSVIKDLDERSFPYDEVRQHYGEDPIDYWAREVPKEADLKYAIVDNFNDATKFKCPTLVVGFND</sequence>
<organism evidence="1">
    <name type="scientific">Podoviridae sp. ctdDI2</name>
    <dbReference type="NCBI Taxonomy" id="2826567"/>
    <lineage>
        <taxon>Viruses</taxon>
        <taxon>Duplodnaviria</taxon>
        <taxon>Heunggongvirae</taxon>
        <taxon>Uroviricota</taxon>
        <taxon>Caudoviricetes</taxon>
    </lineage>
</organism>
<dbReference type="EMBL" id="BK015224">
    <property type="protein sequence ID" value="DAD96808.1"/>
    <property type="molecule type" value="Genomic_DNA"/>
</dbReference>
<evidence type="ECO:0000313" key="1">
    <source>
        <dbReference type="EMBL" id="DAD96808.1"/>
    </source>
</evidence>
<reference evidence="1" key="1">
    <citation type="journal article" date="2021" name="Proc. Natl. Acad. Sci. U.S.A.">
        <title>A Catalog of Tens of Thousands of Viruses from Human Metagenomes Reveals Hidden Associations with Chronic Diseases.</title>
        <authorList>
            <person name="Tisza M.J."/>
            <person name="Buck C.B."/>
        </authorList>
    </citation>
    <scope>NUCLEOTIDE SEQUENCE</scope>
    <source>
        <strain evidence="1">CtdDI2</strain>
    </source>
</reference>
<protein>
    <submittedName>
        <fullName evidence="1">Uncharacterized protein</fullName>
    </submittedName>
</protein>